<proteinExistence type="predicted"/>
<dbReference type="Proteomes" id="UP000186400">
    <property type="component" value="Unassembled WGS sequence"/>
</dbReference>
<dbReference type="RefSeq" id="WP_143559296.1">
    <property type="nucleotide sequence ID" value="NZ_FTMS01000064.1"/>
</dbReference>
<evidence type="ECO:0000313" key="1">
    <source>
        <dbReference type="EMBL" id="SIR15571.1"/>
    </source>
</evidence>
<organism evidence="1 2">
    <name type="scientific">Alkalispirochaeta americana</name>
    <dbReference type="NCBI Taxonomy" id="159291"/>
    <lineage>
        <taxon>Bacteria</taxon>
        <taxon>Pseudomonadati</taxon>
        <taxon>Spirochaetota</taxon>
        <taxon>Spirochaetia</taxon>
        <taxon>Spirochaetales</taxon>
        <taxon>Spirochaetaceae</taxon>
        <taxon>Alkalispirochaeta</taxon>
    </lineage>
</organism>
<feature type="non-terminal residue" evidence="1">
    <location>
        <position position="180"/>
    </location>
</feature>
<gene>
    <name evidence="1" type="ORF">SAMN05920897_1642</name>
</gene>
<evidence type="ECO:0000313" key="2">
    <source>
        <dbReference type="Proteomes" id="UP000186400"/>
    </source>
</evidence>
<dbReference type="EMBL" id="FTMS01000064">
    <property type="protein sequence ID" value="SIR15571.1"/>
    <property type="molecule type" value="Genomic_DNA"/>
</dbReference>
<name>A0A1N6YMC9_9SPIO</name>
<sequence length="180" mass="20512">MKVITSRMVCFKEYTSYRFEDPEDPRSLVGVKEPQAGTEETAAVDVEGKWVYVVRSSRYIPGDGIATYINEITPRPGSAYPLPIYEQDPSAPCWSFFCLSPIQLSPPRQEALRRQVHAITQRTNVSISPRCDRLVLLPLTTRQEESLQGTWLSSFSTPGDVERIDEEKNHITTVYLHDYV</sequence>
<keyword evidence="2" id="KW-1185">Reference proteome</keyword>
<accession>A0A1N6YMC9</accession>
<dbReference type="AlphaFoldDB" id="A0A1N6YMC9"/>
<reference evidence="1 2" key="1">
    <citation type="submission" date="2017-01" db="EMBL/GenBank/DDBJ databases">
        <authorList>
            <person name="Mah S.A."/>
            <person name="Swanson W.J."/>
            <person name="Moy G.W."/>
            <person name="Vacquier V.D."/>
        </authorList>
    </citation>
    <scope>NUCLEOTIDE SEQUENCE [LARGE SCALE GENOMIC DNA]</scope>
    <source>
        <strain evidence="1 2">ASpG1</strain>
    </source>
</reference>
<protein>
    <submittedName>
        <fullName evidence="1">Uncharacterized protein</fullName>
    </submittedName>
</protein>